<evidence type="ECO:0000259" key="1">
    <source>
        <dbReference type="Pfam" id="PF08241"/>
    </source>
</evidence>
<sequence length="149" mass="16710">MLEQTRANILVAEPYPENLEILESIVRLQRVEDRVRLMLVSPLESLKMQERVDAVFMGEVLHWTPSSQLVLKAARNQLKQGGFLVLAQTLYSSLGMKMGLIGYLLGALRPPPTSSELRSMLKVAGYRVEKWLESMGVALVRASPIVTFV</sequence>
<accession>A0A7C3SKD1</accession>
<organism evidence="2">
    <name type="scientific">Thermofilum pendens</name>
    <dbReference type="NCBI Taxonomy" id="2269"/>
    <lineage>
        <taxon>Archaea</taxon>
        <taxon>Thermoproteota</taxon>
        <taxon>Thermoprotei</taxon>
        <taxon>Thermofilales</taxon>
        <taxon>Thermofilaceae</taxon>
        <taxon>Thermofilum</taxon>
    </lineage>
</organism>
<protein>
    <submittedName>
        <fullName evidence="2">Methyltransferase domain-containing protein</fullName>
    </submittedName>
</protein>
<keyword evidence="2" id="KW-0489">Methyltransferase</keyword>
<dbReference type="InterPro" id="IPR013216">
    <property type="entry name" value="Methyltransf_11"/>
</dbReference>
<dbReference type="GO" id="GO:0008757">
    <property type="term" value="F:S-adenosylmethionine-dependent methyltransferase activity"/>
    <property type="evidence" value="ECO:0007669"/>
    <property type="project" value="InterPro"/>
</dbReference>
<proteinExistence type="predicted"/>
<feature type="domain" description="Methyltransferase type 11" evidence="1">
    <location>
        <begin position="6"/>
        <end position="86"/>
    </location>
</feature>
<dbReference type="AlphaFoldDB" id="A0A7C3SKD1"/>
<dbReference type="Gene3D" id="3.40.50.150">
    <property type="entry name" value="Vaccinia Virus protein VP39"/>
    <property type="match status" value="1"/>
</dbReference>
<dbReference type="GO" id="GO:0032259">
    <property type="term" value="P:methylation"/>
    <property type="evidence" value="ECO:0007669"/>
    <property type="project" value="UniProtKB-KW"/>
</dbReference>
<gene>
    <name evidence="2" type="ORF">ENV88_00885</name>
</gene>
<dbReference type="EMBL" id="DTIB01000020">
    <property type="protein sequence ID" value="HGB24613.1"/>
    <property type="molecule type" value="Genomic_DNA"/>
</dbReference>
<dbReference type="InterPro" id="IPR029063">
    <property type="entry name" value="SAM-dependent_MTases_sf"/>
</dbReference>
<evidence type="ECO:0000313" key="2">
    <source>
        <dbReference type="EMBL" id="HGB24613.1"/>
    </source>
</evidence>
<name>A0A7C3SKD1_THEPE</name>
<reference evidence="2" key="1">
    <citation type="journal article" date="2020" name="mSystems">
        <title>Genome- and Community-Level Interaction Insights into Carbon Utilization and Element Cycling Functions of Hydrothermarchaeota in Hydrothermal Sediment.</title>
        <authorList>
            <person name="Zhou Z."/>
            <person name="Liu Y."/>
            <person name="Xu W."/>
            <person name="Pan J."/>
            <person name="Luo Z.H."/>
            <person name="Li M."/>
        </authorList>
    </citation>
    <scope>NUCLEOTIDE SEQUENCE [LARGE SCALE GENOMIC DNA]</scope>
    <source>
        <strain evidence="2">SpSt-8</strain>
    </source>
</reference>
<dbReference type="SUPFAM" id="SSF53335">
    <property type="entry name" value="S-adenosyl-L-methionine-dependent methyltransferases"/>
    <property type="match status" value="1"/>
</dbReference>
<dbReference type="Pfam" id="PF08241">
    <property type="entry name" value="Methyltransf_11"/>
    <property type="match status" value="1"/>
</dbReference>
<comment type="caution">
    <text evidence="2">The sequence shown here is derived from an EMBL/GenBank/DDBJ whole genome shotgun (WGS) entry which is preliminary data.</text>
</comment>
<keyword evidence="2" id="KW-0808">Transferase</keyword>